<proteinExistence type="predicted"/>
<evidence type="ECO:0000313" key="2">
    <source>
        <dbReference type="Proteomes" id="UP000073492"/>
    </source>
</evidence>
<organism evidence="1 2">
    <name type="scientific">Pseudocercospora musae</name>
    <dbReference type="NCBI Taxonomy" id="113226"/>
    <lineage>
        <taxon>Eukaryota</taxon>
        <taxon>Fungi</taxon>
        <taxon>Dikarya</taxon>
        <taxon>Ascomycota</taxon>
        <taxon>Pezizomycotina</taxon>
        <taxon>Dothideomycetes</taxon>
        <taxon>Dothideomycetidae</taxon>
        <taxon>Mycosphaerellales</taxon>
        <taxon>Mycosphaerellaceae</taxon>
        <taxon>Pseudocercospora</taxon>
    </lineage>
</organism>
<sequence>MRFASAYALIATAYWTIRARALPYASPAPTYSVVNVGGPSSIEDASTIYETVQVSQSVYTVTQPASAATVTTTPEGPIIPHVKPSTHVYSVTMAMELSMTIAVAASTQTIAPISSSTSTSTSSCTSTSTTSTIVPFLTPSPVVYTAPAATSSSSSSSSVMAPSGTASYLSLSTYVPSYAPHASGGFAKPSGWAAPWNSTNGNVPQGYAAPSGILPSRYASRATPTPPTIAYIS</sequence>
<keyword evidence="2" id="KW-1185">Reference proteome</keyword>
<dbReference type="AlphaFoldDB" id="A0A139H5L0"/>
<name>A0A139H5L0_9PEZI</name>
<dbReference type="EMBL" id="LFZO01000773">
    <property type="protein sequence ID" value="KXS97701.1"/>
    <property type="molecule type" value="Genomic_DNA"/>
</dbReference>
<protein>
    <submittedName>
        <fullName evidence="1">Uncharacterized protein</fullName>
    </submittedName>
</protein>
<dbReference type="OrthoDB" id="3649639at2759"/>
<reference evidence="1 2" key="1">
    <citation type="submission" date="2015-07" db="EMBL/GenBank/DDBJ databases">
        <title>Comparative genomics of the Sigatoka disease complex on banana suggests a link between parallel evolutionary changes in Pseudocercospora fijiensis and Pseudocercospora eumusae and increased virulence on the banana host.</title>
        <authorList>
            <person name="Chang T.-C."/>
            <person name="Salvucci A."/>
            <person name="Crous P.W."/>
            <person name="Stergiopoulos I."/>
        </authorList>
    </citation>
    <scope>NUCLEOTIDE SEQUENCE [LARGE SCALE GENOMIC DNA]</scope>
    <source>
        <strain evidence="1 2">CBS 116634</strain>
    </source>
</reference>
<evidence type="ECO:0000313" key="1">
    <source>
        <dbReference type="EMBL" id="KXS97701.1"/>
    </source>
</evidence>
<gene>
    <name evidence="1" type="ORF">AC579_4482</name>
</gene>
<comment type="caution">
    <text evidence="1">The sequence shown here is derived from an EMBL/GenBank/DDBJ whole genome shotgun (WGS) entry which is preliminary data.</text>
</comment>
<dbReference type="STRING" id="113226.A0A139H5L0"/>
<accession>A0A139H5L0</accession>
<dbReference type="Proteomes" id="UP000073492">
    <property type="component" value="Unassembled WGS sequence"/>
</dbReference>